<dbReference type="Gene3D" id="3.40.366.10">
    <property type="entry name" value="Malonyl-Coenzyme A Acyl Carrier Protein, domain 2"/>
    <property type="match status" value="1"/>
</dbReference>
<dbReference type="Pfam" id="PF00698">
    <property type="entry name" value="Acyl_transf_1"/>
    <property type="match status" value="1"/>
</dbReference>
<evidence type="ECO:0000313" key="9">
    <source>
        <dbReference type="Proteomes" id="UP000284472"/>
    </source>
</evidence>
<dbReference type="GO" id="GO:0004314">
    <property type="term" value="F:[acyl-carrier-protein] S-malonyltransferase activity"/>
    <property type="evidence" value="ECO:0007669"/>
    <property type="project" value="UniProtKB-EC"/>
</dbReference>
<dbReference type="SUPFAM" id="SSF52151">
    <property type="entry name" value="FabD/lysophospholipase-like"/>
    <property type="match status" value="1"/>
</dbReference>
<proteinExistence type="predicted"/>
<dbReference type="InterPro" id="IPR001227">
    <property type="entry name" value="Ac_transferase_dom_sf"/>
</dbReference>
<dbReference type="SMART" id="SM00827">
    <property type="entry name" value="PKS_AT"/>
    <property type="match status" value="1"/>
</dbReference>
<dbReference type="SUPFAM" id="SSF55048">
    <property type="entry name" value="Probable ACP-binding domain of malonyl-CoA ACP transacylase"/>
    <property type="match status" value="1"/>
</dbReference>
<dbReference type="InterPro" id="IPR016036">
    <property type="entry name" value="Malonyl_transacylase_ACP-bd"/>
</dbReference>
<dbReference type="GO" id="GO:0006633">
    <property type="term" value="P:fatty acid biosynthetic process"/>
    <property type="evidence" value="ECO:0007669"/>
    <property type="project" value="TreeGrafter"/>
</dbReference>
<dbReference type="Proteomes" id="UP000283981">
    <property type="component" value="Unassembled WGS sequence"/>
</dbReference>
<gene>
    <name evidence="7" type="ORF">DW243_15945</name>
    <name evidence="6" type="ORF">DW812_16410</name>
</gene>
<feature type="domain" description="Malonyl-CoA:ACP transacylase (MAT)" evidence="5">
    <location>
        <begin position="7"/>
        <end position="299"/>
    </location>
</feature>
<protein>
    <recommendedName>
        <fullName evidence="1">[acyl-carrier-protein] S-malonyltransferase</fullName>
        <ecNumber evidence="1">2.3.1.39</ecNumber>
    </recommendedName>
</protein>
<dbReference type="EC" id="2.3.1.39" evidence="1"/>
<comment type="catalytic activity">
    <reaction evidence="4">
        <text>holo-[ACP] + malonyl-CoA = malonyl-[ACP] + CoA</text>
        <dbReference type="Rhea" id="RHEA:41792"/>
        <dbReference type="Rhea" id="RHEA-COMP:9623"/>
        <dbReference type="Rhea" id="RHEA-COMP:9685"/>
        <dbReference type="ChEBI" id="CHEBI:57287"/>
        <dbReference type="ChEBI" id="CHEBI:57384"/>
        <dbReference type="ChEBI" id="CHEBI:64479"/>
        <dbReference type="ChEBI" id="CHEBI:78449"/>
        <dbReference type="EC" id="2.3.1.39"/>
    </reaction>
</comment>
<evidence type="ECO:0000256" key="1">
    <source>
        <dbReference type="ARBA" id="ARBA00013258"/>
    </source>
</evidence>
<dbReference type="EMBL" id="QRIS01000036">
    <property type="protein sequence ID" value="RHG79654.1"/>
    <property type="molecule type" value="Genomic_DNA"/>
</dbReference>
<keyword evidence="3" id="KW-0012">Acyltransferase</keyword>
<dbReference type="PANTHER" id="PTHR42681:SF1">
    <property type="entry name" value="MALONYL-COA-ACYL CARRIER PROTEIN TRANSACYLASE, MITOCHONDRIAL"/>
    <property type="match status" value="1"/>
</dbReference>
<accession>A0A414CYU6</accession>
<dbReference type="EMBL" id="QSIR01000037">
    <property type="protein sequence ID" value="RHD00962.1"/>
    <property type="molecule type" value="Genomic_DNA"/>
</dbReference>
<evidence type="ECO:0000259" key="5">
    <source>
        <dbReference type="SMART" id="SM00827"/>
    </source>
</evidence>
<dbReference type="Gene3D" id="3.30.70.250">
    <property type="entry name" value="Malonyl-CoA ACP transacylase, ACP-binding"/>
    <property type="match status" value="1"/>
</dbReference>
<sequence length="416" mass="47813">MKELGIIFSGQGSQYPGMYKDLISLYPEGKYLFEKASTICDLDLIDLCSNAPENTLRETRIAQLSTVVYSIAVYKYFLKENGILPKFFAGHSVGEYSALIAAKVLSFEEGIHLVNRRGELMQNYVKKGGMLAIIDGNVLDIEEYCKNHSSLEDEIVVSNYNSDNQIIISGTTNQISKAKTYFEGLNISVKPLNVSGGFHSPLMRSIEEPFAKELTQCNFYPNINTIFSNVDAEPYENEDDIRLKLKMQLSKPVLWNNIMHALRRSQVETIIECGPQKTLTNLFRNVSGIEAYSYLRESEHVRQLLHEKYSCSKCIKDLIERGLTIIACTYNYNDDLETYQNEVIENGKKLRKLSKNYQIEEFDRLLIQEIISCLLKMLNGKKISSDEQRDRLLQWKNDTSNIKLQTILEEELKRFY</sequence>
<dbReference type="PANTHER" id="PTHR42681">
    <property type="entry name" value="MALONYL-COA-ACYL CARRIER PROTEIN TRANSACYLASE, MITOCHONDRIAL"/>
    <property type="match status" value="1"/>
</dbReference>
<evidence type="ECO:0000256" key="2">
    <source>
        <dbReference type="ARBA" id="ARBA00022679"/>
    </source>
</evidence>
<evidence type="ECO:0000313" key="8">
    <source>
        <dbReference type="Proteomes" id="UP000283981"/>
    </source>
</evidence>
<evidence type="ECO:0000313" key="6">
    <source>
        <dbReference type="EMBL" id="RHD00962.1"/>
    </source>
</evidence>
<dbReference type="InterPro" id="IPR014043">
    <property type="entry name" value="Acyl_transferase_dom"/>
</dbReference>
<dbReference type="RefSeq" id="WP_118044187.1">
    <property type="nucleotide sequence ID" value="NZ_QRIP01000033.1"/>
</dbReference>
<organism evidence="6 9">
    <name type="scientific">Mediterraneibacter gnavus</name>
    <name type="common">Ruminococcus gnavus</name>
    <dbReference type="NCBI Taxonomy" id="33038"/>
    <lineage>
        <taxon>Bacteria</taxon>
        <taxon>Bacillati</taxon>
        <taxon>Bacillota</taxon>
        <taxon>Clostridia</taxon>
        <taxon>Lachnospirales</taxon>
        <taxon>Lachnospiraceae</taxon>
        <taxon>Mediterraneibacter</taxon>
    </lineage>
</organism>
<dbReference type="Proteomes" id="UP000284472">
    <property type="component" value="Unassembled WGS sequence"/>
</dbReference>
<comment type="caution">
    <text evidence="6">The sequence shown here is derived from an EMBL/GenBank/DDBJ whole genome shotgun (WGS) entry which is preliminary data.</text>
</comment>
<dbReference type="AlphaFoldDB" id="A0A414CYU6"/>
<evidence type="ECO:0000256" key="4">
    <source>
        <dbReference type="ARBA" id="ARBA00048462"/>
    </source>
</evidence>
<dbReference type="InterPro" id="IPR016035">
    <property type="entry name" value="Acyl_Trfase/lysoPLipase"/>
</dbReference>
<keyword evidence="2 6" id="KW-0808">Transferase</keyword>
<dbReference type="InterPro" id="IPR050858">
    <property type="entry name" value="Mal-CoA-ACP_Trans/PKS_FabD"/>
</dbReference>
<name>A0A414CYU6_MEDGN</name>
<dbReference type="GO" id="GO:0005829">
    <property type="term" value="C:cytosol"/>
    <property type="evidence" value="ECO:0007669"/>
    <property type="project" value="TreeGrafter"/>
</dbReference>
<evidence type="ECO:0000313" key="7">
    <source>
        <dbReference type="EMBL" id="RHG79654.1"/>
    </source>
</evidence>
<reference evidence="8 9" key="1">
    <citation type="submission" date="2018-08" db="EMBL/GenBank/DDBJ databases">
        <title>A genome reference for cultivated species of the human gut microbiota.</title>
        <authorList>
            <person name="Zou Y."/>
            <person name="Xue W."/>
            <person name="Luo G."/>
        </authorList>
    </citation>
    <scope>NUCLEOTIDE SEQUENCE [LARGE SCALE GENOMIC DNA]</scope>
    <source>
        <strain evidence="7 8">AM21-18</strain>
        <strain evidence="6 9">AM32-6</strain>
    </source>
</reference>
<evidence type="ECO:0000256" key="3">
    <source>
        <dbReference type="ARBA" id="ARBA00023315"/>
    </source>
</evidence>